<keyword evidence="3" id="KW-0963">Cytoplasm</keyword>
<feature type="region of interest" description="Disordered" evidence="17">
    <location>
        <begin position="880"/>
        <end position="1017"/>
    </location>
</feature>
<evidence type="ECO:0000256" key="15">
    <source>
        <dbReference type="ARBA" id="ARBA00082439"/>
    </source>
</evidence>
<dbReference type="Gene3D" id="1.10.150.50">
    <property type="entry name" value="Transcription Factor, Ets-1"/>
    <property type="match status" value="1"/>
</dbReference>
<dbReference type="Proteomes" id="UP001162480">
    <property type="component" value="Chromosome 23"/>
</dbReference>
<dbReference type="InterPro" id="IPR043446">
    <property type="entry name" value="Neurabin-like"/>
</dbReference>
<feature type="compositionally biased region" description="Basic and acidic residues" evidence="17">
    <location>
        <begin position="882"/>
        <end position="911"/>
    </location>
</feature>
<evidence type="ECO:0000256" key="1">
    <source>
        <dbReference type="ARBA" id="ARBA00004245"/>
    </source>
</evidence>
<dbReference type="PROSITE" id="PS50106">
    <property type="entry name" value="PDZ"/>
    <property type="match status" value="1"/>
</dbReference>
<dbReference type="FunFam" id="1.10.150.50:FF:000008">
    <property type="entry name" value="Neurabin-1 isoform 1-like protein"/>
    <property type="match status" value="1"/>
</dbReference>
<dbReference type="InterPro" id="IPR040645">
    <property type="entry name" value="Neurabin-1/2_PDZ"/>
</dbReference>
<feature type="compositionally biased region" description="Basic and acidic residues" evidence="17">
    <location>
        <begin position="1316"/>
        <end position="1332"/>
    </location>
</feature>
<feature type="region of interest" description="Disordered" evidence="17">
    <location>
        <begin position="348"/>
        <end position="392"/>
    </location>
</feature>
<keyword evidence="9" id="KW-0009">Actin-binding</keyword>
<evidence type="ECO:0000313" key="21">
    <source>
        <dbReference type="Proteomes" id="UP001162480"/>
    </source>
</evidence>
<evidence type="ECO:0000256" key="12">
    <source>
        <dbReference type="ARBA" id="ARBA00067399"/>
    </source>
</evidence>
<evidence type="ECO:0000256" key="8">
    <source>
        <dbReference type="ARBA" id="ARBA00023054"/>
    </source>
</evidence>
<keyword evidence="8 16" id="KW-0175">Coiled coil</keyword>
<evidence type="ECO:0000256" key="9">
    <source>
        <dbReference type="ARBA" id="ARBA00023203"/>
    </source>
</evidence>
<feature type="compositionally biased region" description="Low complexity" evidence="17">
    <location>
        <begin position="1293"/>
        <end position="1303"/>
    </location>
</feature>
<comment type="subcellular location">
    <subcellularLocation>
        <location evidence="1">Cytoplasm</location>
        <location evidence="1">Cytoskeleton</location>
    </subcellularLocation>
    <subcellularLocation>
        <location evidence="11">Synapse</location>
    </subcellularLocation>
</comment>
<keyword evidence="4" id="KW-0597">Phosphoprotein</keyword>
<gene>
    <name evidence="20" type="ORF">OCTVUL_1B024678</name>
</gene>
<evidence type="ECO:0000256" key="6">
    <source>
        <dbReference type="ARBA" id="ARBA00022902"/>
    </source>
</evidence>
<feature type="region of interest" description="Disordered" evidence="17">
    <location>
        <begin position="79"/>
        <end position="130"/>
    </location>
</feature>
<evidence type="ECO:0000313" key="20">
    <source>
        <dbReference type="EMBL" id="CAI9739465.1"/>
    </source>
</evidence>
<feature type="domain" description="SAM" evidence="18">
    <location>
        <begin position="1656"/>
        <end position="1719"/>
    </location>
</feature>
<evidence type="ECO:0000256" key="4">
    <source>
        <dbReference type="ARBA" id="ARBA00022553"/>
    </source>
</evidence>
<accession>A0AA36BRX1</accession>
<evidence type="ECO:0000256" key="7">
    <source>
        <dbReference type="ARBA" id="ARBA00023018"/>
    </source>
</evidence>
<feature type="compositionally biased region" description="Polar residues" evidence="17">
    <location>
        <begin position="1336"/>
        <end position="1352"/>
    </location>
</feature>
<feature type="compositionally biased region" description="Polar residues" evidence="17">
    <location>
        <begin position="1623"/>
        <end position="1646"/>
    </location>
</feature>
<sequence>MANPISSAREEVVAASRSRSGSNSGSIHRADLRSSSPEDFACQQQFQNLKSSFEDLASERSRNRNRCGTNVSKLKNIFNSAKSEEKIQTSHGFASEVSPEYMQKRSVDGSGVKPKESSPTKTSPLLKASNHVQRFNSTRAMFAKLEEETRIAKERSRKVGGRSRNLSITSPIWSPTSSSSASPENRKRSPSQESLGSSQGDSSLKSKLNDTHSSSDSKLSKCNAKVDNNLKSSVKDQFLRPRGCSDPNLMIKDSVSQPNYNIPDSESTIVKSVASAESAAALVKNSITTGSPTVHTSLKSPAGSLNDKNELCNVSGNLLWKRKQMKRAVLLDLDQCKVTSLNVDKNRDYSSQKSLNDNLDSPESSVEETRTFSTPDSSVSYPHSDNSAACSTEDIPAGMLSRDFQDEENEFSSYGLLEEIESDLSSRGTQLLLHSSHGIKKDADEIQMEEEFHQFNQLHQVPRVSDGLNDGINDIDKLSEVSSSDVTSSYRNSVIEMTSPQIEDSPTGAHKEFLTTENRVQFPKVMPSPTNTCVNVPVVSPPVPPPRKSIPKSPENKDLMFISKTVSGCPVSADNLSSKYSDLQGTNGEVAKSAHPPMEYTSYEAEDEESSSQALSEKDILFQITDEHTPVEAMTPDEQDKLLSRDLHQDYLSPPRTHVSPGCILSDEEAQEVAQLLAQREQGDGHEEPDRIIDDNSISGGSQHDSQEDYEYDLMEGLSSDEEENIKISKVKFSREPIKVFSTWATFEYDRRNEDVDPVAASAEYELEKRVDRMNVFPVELQKGHDGLGLSIIGMGVGADAGLEKLGIFIKTLAPSGAAQRDGRIKVNDQIIEVDGKSLVGVTQAYAASVLRNTSGTVRIQIGREKDPSKSEVARLIQQALDQDRKKEEMHRKDQERLERLQSEFQSKDEAEQQYDYDENGELEDEDDEEEDEEDEEEEDLEEEVEEEEEEEEEEDEEELGKEFEEADQSLEDPMAGEATPLSMPSSELLSSPEETSKASIEVFELEESSSESISPDMESQAMFVKLKELQYKNAVAEAELAKLKAKMILLENAEGQKRHYEKKCEEMAQRLLEKEKSLENSRKEINRYQDLMENSQGQYIALEKKMQGDYSILEKKYHKAKKLIKEFQQREKDFIQERESLLQQQAERDQQYNALVKSLKDRIFQLEHDLAETQKAAGLPVAIPKESGSPSNQRVEKTVVTMGNPTSLPKSPEAELLDSQVVIEKSGAKPQDLDAVPETELLDISANRTKATLANVGSLATRRPPTKKGKSECDSDQEDMEENNEGIPEIQGENTNNNIGNNGVDGGDGGGLETWIKHDSDSTVRKCDSKRWKNRQQSDTAPIDPSSNSPGGTPCPVVSSADSSVTMTTTINTTATTTTTSTTSTATTTTNTTAITATTNTTATAATTASATTTTTTTTASDATSSSSSVNVACNQNPFTSLPEVVTVSESLTKVAVPIPEIQLNSVTVAVTSPSWTVQDPVVSADDEKATLLPSPTCSLPASPTSLSSDTSLPTEPNSTADPNLFRRDSHSDTSSSMSQTSYDPSKPVFKDLNSEIPDSSVPSTETTDTLDAVNSSKETVTLVSSRPLSGDRINSEAQPNISIEHSSASTASNRSPDSKSNRYSLKSNLSSNPSEDSTLNKRSNQTNVGSITDWSHDHVCHWLQTLEMSQYIPSFHEKQISGKDLLLLDGSKLKTLGVSSSSDRNVLKKKIKEMKTAADKERKQMEKERKAKEKEQKRLLKKK</sequence>
<dbReference type="GO" id="GO:0031175">
    <property type="term" value="P:neuron projection development"/>
    <property type="evidence" value="ECO:0007669"/>
    <property type="project" value="TreeGrafter"/>
</dbReference>
<feature type="compositionally biased region" description="Basic and acidic residues" evidence="17">
    <location>
        <begin position="144"/>
        <end position="154"/>
    </location>
</feature>
<dbReference type="PANTHER" id="PTHR16154">
    <property type="entry name" value="NEURABIN"/>
    <property type="match status" value="1"/>
</dbReference>
<dbReference type="InterPro" id="IPR013761">
    <property type="entry name" value="SAM/pointed_sf"/>
</dbReference>
<evidence type="ECO:0000256" key="5">
    <source>
        <dbReference type="ARBA" id="ARBA00022782"/>
    </source>
</evidence>
<feature type="compositionally biased region" description="Basic and acidic residues" evidence="17">
    <location>
        <begin position="102"/>
        <end position="118"/>
    </location>
</feature>
<keyword evidence="21" id="KW-1185">Reference proteome</keyword>
<feature type="compositionally biased region" description="Low complexity" evidence="17">
    <location>
        <begin position="16"/>
        <end position="26"/>
    </location>
</feature>
<evidence type="ECO:0000256" key="13">
    <source>
        <dbReference type="ARBA" id="ARBA00076637"/>
    </source>
</evidence>
<dbReference type="GO" id="GO:0015629">
    <property type="term" value="C:actin cytoskeleton"/>
    <property type="evidence" value="ECO:0007669"/>
    <property type="project" value="TreeGrafter"/>
</dbReference>
<dbReference type="CDD" id="cd06790">
    <property type="entry name" value="PDZ_neurabin-like"/>
    <property type="match status" value="1"/>
</dbReference>
<feature type="compositionally biased region" description="Basic and acidic residues" evidence="17">
    <location>
        <begin position="681"/>
        <end position="694"/>
    </location>
</feature>
<dbReference type="PROSITE" id="PS50105">
    <property type="entry name" value="SAM_DOMAIN"/>
    <property type="match status" value="1"/>
</dbReference>
<dbReference type="SMART" id="SM00454">
    <property type="entry name" value="SAM"/>
    <property type="match status" value="1"/>
</dbReference>
<dbReference type="Pfam" id="PF17817">
    <property type="entry name" value="PDZ_5"/>
    <property type="match status" value="1"/>
</dbReference>
<feature type="coiled-coil region" evidence="16">
    <location>
        <begin position="1027"/>
        <end position="1177"/>
    </location>
</feature>
<dbReference type="Pfam" id="PF07647">
    <property type="entry name" value="SAM_2"/>
    <property type="match status" value="1"/>
</dbReference>
<dbReference type="Pfam" id="PF00595">
    <property type="entry name" value="PDZ"/>
    <property type="match status" value="1"/>
</dbReference>
<evidence type="ECO:0000256" key="3">
    <source>
        <dbReference type="ARBA" id="ARBA00022490"/>
    </source>
</evidence>
<feature type="compositionally biased region" description="Gly residues" evidence="17">
    <location>
        <begin position="1304"/>
        <end position="1313"/>
    </location>
</feature>
<feature type="region of interest" description="Disordered" evidence="17">
    <location>
        <begin position="142"/>
        <end position="220"/>
    </location>
</feature>
<feature type="compositionally biased region" description="Acidic residues" evidence="17">
    <location>
        <begin position="1275"/>
        <end position="1285"/>
    </location>
</feature>
<feature type="compositionally biased region" description="Low complexity" evidence="17">
    <location>
        <begin position="167"/>
        <end position="183"/>
    </location>
</feature>
<dbReference type="EMBL" id="OX597836">
    <property type="protein sequence ID" value="CAI9739465.1"/>
    <property type="molecule type" value="Genomic_DNA"/>
</dbReference>
<feature type="compositionally biased region" description="Low complexity" evidence="17">
    <location>
        <begin position="1406"/>
        <end position="1430"/>
    </location>
</feature>
<feature type="region of interest" description="Disordered" evidence="17">
    <location>
        <begin position="1406"/>
        <end position="1432"/>
    </location>
</feature>
<dbReference type="SUPFAM" id="SSF50156">
    <property type="entry name" value="PDZ domain-like"/>
    <property type="match status" value="1"/>
</dbReference>
<dbReference type="PANTHER" id="PTHR16154:SF6">
    <property type="entry name" value="SPINOPHILIN, ISOFORM J"/>
    <property type="match status" value="1"/>
</dbReference>
<feature type="compositionally biased region" description="Acidic residues" evidence="17">
    <location>
        <begin position="912"/>
        <end position="971"/>
    </location>
</feature>
<feature type="compositionally biased region" description="Low complexity" evidence="17">
    <location>
        <begin position="1494"/>
        <end position="1516"/>
    </location>
</feature>
<organism evidence="20 21">
    <name type="scientific">Octopus vulgaris</name>
    <name type="common">Common octopus</name>
    <dbReference type="NCBI Taxonomy" id="6645"/>
    <lineage>
        <taxon>Eukaryota</taxon>
        <taxon>Metazoa</taxon>
        <taxon>Spiralia</taxon>
        <taxon>Lophotrochozoa</taxon>
        <taxon>Mollusca</taxon>
        <taxon>Cephalopoda</taxon>
        <taxon>Coleoidea</taxon>
        <taxon>Octopodiformes</taxon>
        <taxon>Octopoda</taxon>
        <taxon>Incirrata</taxon>
        <taxon>Octopodidae</taxon>
        <taxon>Octopus</taxon>
    </lineage>
</organism>
<dbReference type="GO" id="GO:0005737">
    <property type="term" value="C:cytoplasm"/>
    <property type="evidence" value="ECO:0007669"/>
    <property type="project" value="TreeGrafter"/>
</dbReference>
<dbReference type="GO" id="GO:0019722">
    <property type="term" value="P:calcium-mediated signaling"/>
    <property type="evidence" value="ECO:0007669"/>
    <property type="project" value="TreeGrafter"/>
</dbReference>
<dbReference type="SMART" id="SM00228">
    <property type="entry name" value="PDZ"/>
    <property type="match status" value="1"/>
</dbReference>
<dbReference type="GO" id="GO:0030425">
    <property type="term" value="C:dendrite"/>
    <property type="evidence" value="ECO:0007669"/>
    <property type="project" value="TreeGrafter"/>
</dbReference>
<evidence type="ECO:0000256" key="2">
    <source>
        <dbReference type="ARBA" id="ARBA00022473"/>
    </source>
</evidence>
<feature type="compositionally biased region" description="Low complexity" evidence="17">
    <location>
        <begin position="1534"/>
        <end position="1547"/>
    </location>
</feature>
<feature type="domain" description="PDZ" evidence="19">
    <location>
        <begin position="778"/>
        <end position="866"/>
    </location>
</feature>
<keyword evidence="2" id="KW-0217">Developmental protein</keyword>
<evidence type="ECO:0000259" key="18">
    <source>
        <dbReference type="PROSITE" id="PS50105"/>
    </source>
</evidence>
<dbReference type="FunFam" id="2.30.42.10:FF:000010">
    <property type="entry name" value="Neurabin-1 isoform 1"/>
    <property type="match status" value="1"/>
</dbReference>
<dbReference type="InterPro" id="IPR001660">
    <property type="entry name" value="SAM"/>
</dbReference>
<feature type="compositionally biased region" description="Polar residues" evidence="17">
    <location>
        <begin position="1558"/>
        <end position="1589"/>
    </location>
</feature>
<keyword evidence="10" id="KW-0206">Cytoskeleton</keyword>
<feature type="compositionally biased region" description="Basic and acidic residues" evidence="17">
    <location>
        <begin position="207"/>
        <end position="219"/>
    </location>
</feature>
<evidence type="ECO:0000256" key="14">
    <source>
        <dbReference type="ARBA" id="ARBA00077125"/>
    </source>
</evidence>
<keyword evidence="5" id="KW-0221">Differentiation</keyword>
<feature type="region of interest" description="Disordered" evidence="17">
    <location>
        <begin position="1256"/>
        <end position="1364"/>
    </location>
</feature>
<feature type="compositionally biased region" description="Low complexity" evidence="17">
    <location>
        <begin position="980"/>
        <end position="994"/>
    </location>
</feature>
<feature type="compositionally biased region" description="Polar residues" evidence="17">
    <location>
        <begin position="1597"/>
        <end position="1617"/>
    </location>
</feature>
<evidence type="ECO:0000256" key="17">
    <source>
        <dbReference type="SAM" id="MobiDB-lite"/>
    </source>
</evidence>
<dbReference type="SUPFAM" id="SSF47769">
    <property type="entry name" value="SAM/Pointed domain"/>
    <property type="match status" value="1"/>
</dbReference>
<dbReference type="GO" id="GO:0014069">
    <property type="term" value="C:postsynaptic density"/>
    <property type="evidence" value="ECO:0007669"/>
    <property type="project" value="TreeGrafter"/>
</dbReference>
<evidence type="ECO:0000256" key="11">
    <source>
        <dbReference type="ARBA" id="ARBA00034103"/>
    </source>
</evidence>
<feature type="region of interest" description="Disordered" evidence="17">
    <location>
        <begin position="1"/>
        <end position="39"/>
    </location>
</feature>
<feature type="compositionally biased region" description="Polar residues" evidence="17">
    <location>
        <begin position="191"/>
        <end position="206"/>
    </location>
</feature>
<dbReference type="Gene3D" id="2.30.42.10">
    <property type="match status" value="1"/>
</dbReference>
<dbReference type="InterPro" id="IPR001478">
    <property type="entry name" value="PDZ"/>
</dbReference>
<evidence type="ECO:0000259" key="19">
    <source>
        <dbReference type="PROSITE" id="PS50106"/>
    </source>
</evidence>
<dbReference type="CDD" id="cd09512">
    <property type="entry name" value="SAM_Neurabin-like"/>
    <property type="match status" value="1"/>
</dbReference>
<feature type="region of interest" description="Disordered" evidence="17">
    <location>
        <begin position="1494"/>
        <end position="1646"/>
    </location>
</feature>
<evidence type="ECO:0000256" key="10">
    <source>
        <dbReference type="ARBA" id="ARBA00023212"/>
    </source>
</evidence>
<reference evidence="20" key="1">
    <citation type="submission" date="2023-08" db="EMBL/GenBank/DDBJ databases">
        <authorList>
            <person name="Alioto T."/>
            <person name="Alioto T."/>
            <person name="Gomez Garrido J."/>
        </authorList>
    </citation>
    <scope>NUCLEOTIDE SEQUENCE</scope>
</reference>
<proteinExistence type="predicted"/>
<dbReference type="InterPro" id="IPR036034">
    <property type="entry name" value="PDZ_sf"/>
</dbReference>
<feature type="region of interest" description="Disordered" evidence="17">
    <location>
        <begin position="680"/>
        <end position="706"/>
    </location>
</feature>
<evidence type="ECO:0000256" key="16">
    <source>
        <dbReference type="SAM" id="Coils"/>
    </source>
</evidence>
<dbReference type="GO" id="GO:0051015">
    <property type="term" value="F:actin filament binding"/>
    <property type="evidence" value="ECO:0007669"/>
    <property type="project" value="TreeGrafter"/>
</dbReference>
<keyword evidence="7" id="KW-0770">Synapse</keyword>
<dbReference type="GO" id="GO:0007015">
    <property type="term" value="P:actin filament organization"/>
    <property type="evidence" value="ECO:0007669"/>
    <property type="project" value="TreeGrafter"/>
</dbReference>
<name>A0AA36BRX1_OCTVU</name>
<keyword evidence="6" id="KW-0524">Neurogenesis</keyword>
<feature type="region of interest" description="Disordered" evidence="17">
    <location>
        <begin position="1716"/>
        <end position="1745"/>
    </location>
</feature>
<protein>
    <recommendedName>
        <fullName evidence="12">Neurabin-1</fullName>
    </recommendedName>
    <alternativeName>
        <fullName evidence="14">Neurabin-I</fullName>
    </alternativeName>
    <alternativeName>
        <fullName evidence="13">Neural tissue-specific F-actin-binding protein I</fullName>
    </alternativeName>
    <alternativeName>
        <fullName evidence="15">Protein phosphatase 1 regulatory subunit 9A</fullName>
    </alternativeName>
</protein>
<feature type="compositionally biased region" description="Polar residues" evidence="17">
    <location>
        <begin position="371"/>
        <end position="390"/>
    </location>
</feature>
<feature type="compositionally biased region" description="Polar residues" evidence="17">
    <location>
        <begin position="351"/>
        <end position="364"/>
    </location>
</feature>